<feature type="transmembrane region" description="Helical" evidence="9">
    <location>
        <begin position="20"/>
        <end position="45"/>
    </location>
</feature>
<dbReference type="RefSeq" id="WP_138123648.1">
    <property type="nucleotide sequence ID" value="NZ_SWLG01000003.1"/>
</dbReference>
<feature type="transmembrane region" description="Helical" evidence="9">
    <location>
        <begin position="181"/>
        <end position="203"/>
    </location>
</feature>
<evidence type="ECO:0000256" key="7">
    <source>
        <dbReference type="ARBA" id="ARBA00022989"/>
    </source>
</evidence>
<evidence type="ECO:0000313" key="11">
    <source>
        <dbReference type="EMBL" id="TLS38402.1"/>
    </source>
</evidence>
<evidence type="ECO:0000256" key="1">
    <source>
        <dbReference type="ARBA" id="ARBA00004651"/>
    </source>
</evidence>
<name>A0A5R9F3Y3_9BACL</name>
<feature type="domain" description="ABC transmembrane type-1" evidence="10">
    <location>
        <begin position="19"/>
        <end position="207"/>
    </location>
</feature>
<feature type="transmembrane region" description="Helical" evidence="9">
    <location>
        <begin position="57"/>
        <end position="75"/>
    </location>
</feature>
<evidence type="ECO:0000259" key="10">
    <source>
        <dbReference type="PROSITE" id="PS50928"/>
    </source>
</evidence>
<evidence type="ECO:0000256" key="3">
    <source>
        <dbReference type="ARBA" id="ARBA00022448"/>
    </source>
</evidence>
<keyword evidence="7 9" id="KW-1133">Transmembrane helix</keyword>
<evidence type="ECO:0000256" key="9">
    <source>
        <dbReference type="RuleBase" id="RU363032"/>
    </source>
</evidence>
<keyword evidence="4" id="KW-1003">Cell membrane</keyword>
<dbReference type="EMBL" id="SWLG01000003">
    <property type="protein sequence ID" value="TLS38402.1"/>
    <property type="molecule type" value="Genomic_DNA"/>
</dbReference>
<evidence type="ECO:0000256" key="4">
    <source>
        <dbReference type="ARBA" id="ARBA00022475"/>
    </source>
</evidence>
<evidence type="ECO:0000256" key="6">
    <source>
        <dbReference type="ARBA" id="ARBA00022970"/>
    </source>
</evidence>
<comment type="similarity">
    <text evidence="2">Belongs to the binding-protein-dependent transport system permease family. HisMQ subfamily.</text>
</comment>
<gene>
    <name evidence="11" type="ORF">FCL54_04465</name>
</gene>
<dbReference type="InterPro" id="IPR043429">
    <property type="entry name" value="ArtM/GltK/GlnP/TcyL/YhdX-like"/>
</dbReference>
<keyword evidence="8 9" id="KW-0472">Membrane</keyword>
<keyword evidence="12" id="KW-1185">Reference proteome</keyword>
<dbReference type="Proteomes" id="UP000308230">
    <property type="component" value="Unassembled WGS sequence"/>
</dbReference>
<dbReference type="PROSITE" id="PS50928">
    <property type="entry name" value="ABC_TM1"/>
    <property type="match status" value="1"/>
</dbReference>
<comment type="caution">
    <text evidence="11">The sequence shown here is derived from an EMBL/GenBank/DDBJ whole genome shotgun (WGS) entry which is preliminary data.</text>
</comment>
<dbReference type="AlphaFoldDB" id="A0A5R9F3Y3"/>
<evidence type="ECO:0000256" key="2">
    <source>
        <dbReference type="ARBA" id="ARBA00010072"/>
    </source>
</evidence>
<reference evidence="11 12" key="1">
    <citation type="submission" date="2019-04" db="EMBL/GenBank/DDBJ databases">
        <title>Bacillus caeni sp. nov., a bacterium isolated from mangrove sediment.</title>
        <authorList>
            <person name="Huang H."/>
            <person name="Mo K."/>
            <person name="Hu Y."/>
        </authorList>
    </citation>
    <scope>NUCLEOTIDE SEQUENCE [LARGE SCALE GENOMIC DNA]</scope>
    <source>
        <strain evidence="11 12">HB172195</strain>
    </source>
</reference>
<dbReference type="Gene3D" id="1.10.3720.10">
    <property type="entry name" value="MetI-like"/>
    <property type="match status" value="1"/>
</dbReference>
<proteinExistence type="inferred from homology"/>
<dbReference type="OrthoDB" id="9805999at2"/>
<keyword evidence="6" id="KW-0029">Amino-acid transport</keyword>
<feature type="transmembrane region" description="Helical" evidence="9">
    <location>
        <begin position="87"/>
        <end position="107"/>
    </location>
</feature>
<sequence>MQFDITIVFEYIPFLLEAALLTIEISILAILVSIIVGLIIAFFKISKFRILQKISDFYIEMIRGVPLLVQLYVIYFGLPQIGIEFDAFTASVLGLGFYAASYVAEIFRGSIQAIPFGQMEAARSLGMSYFKAMEKVILPQALRHSLPPLGNQFIITLKNSSLCSVITANELMHSTSRFASVNFAFLEFLLVASVIYFVMTFTISKLVNLMERKLSVGERRSL</sequence>
<dbReference type="GO" id="GO:0022857">
    <property type="term" value="F:transmembrane transporter activity"/>
    <property type="evidence" value="ECO:0007669"/>
    <property type="project" value="InterPro"/>
</dbReference>
<organism evidence="11 12">
    <name type="scientific">Exobacillus caeni</name>
    <dbReference type="NCBI Taxonomy" id="2574798"/>
    <lineage>
        <taxon>Bacteria</taxon>
        <taxon>Bacillati</taxon>
        <taxon>Bacillota</taxon>
        <taxon>Bacilli</taxon>
        <taxon>Bacillales</taxon>
        <taxon>Guptibacillaceae</taxon>
        <taxon>Exobacillus</taxon>
    </lineage>
</organism>
<dbReference type="GO" id="GO:0043190">
    <property type="term" value="C:ATP-binding cassette (ABC) transporter complex"/>
    <property type="evidence" value="ECO:0007669"/>
    <property type="project" value="InterPro"/>
</dbReference>
<dbReference type="PANTHER" id="PTHR30614:SF20">
    <property type="entry name" value="GLUTAMINE TRANSPORT SYSTEM PERMEASE PROTEIN GLNP"/>
    <property type="match status" value="1"/>
</dbReference>
<protein>
    <submittedName>
        <fullName evidence="11">Amino acid ABC transporter permease</fullName>
    </submittedName>
</protein>
<dbReference type="FunFam" id="1.10.3720.10:FF:000033">
    <property type="entry name" value="Polar amino acid ABC transporter permease"/>
    <property type="match status" value="1"/>
</dbReference>
<comment type="subcellular location">
    <subcellularLocation>
        <location evidence="1 9">Cell membrane</location>
        <topology evidence="1 9">Multi-pass membrane protein</topology>
    </subcellularLocation>
</comment>
<dbReference type="CDD" id="cd06261">
    <property type="entry name" value="TM_PBP2"/>
    <property type="match status" value="1"/>
</dbReference>
<dbReference type="PANTHER" id="PTHR30614">
    <property type="entry name" value="MEMBRANE COMPONENT OF AMINO ACID ABC TRANSPORTER"/>
    <property type="match status" value="1"/>
</dbReference>
<dbReference type="SUPFAM" id="SSF161098">
    <property type="entry name" value="MetI-like"/>
    <property type="match status" value="1"/>
</dbReference>
<accession>A0A5R9F3Y3</accession>
<dbReference type="InterPro" id="IPR010065">
    <property type="entry name" value="AA_ABC_transptr_permease_3TM"/>
</dbReference>
<dbReference type="NCBIfam" id="TIGR01726">
    <property type="entry name" value="HEQRo_perm_3TM"/>
    <property type="match status" value="1"/>
</dbReference>
<dbReference type="Pfam" id="PF00528">
    <property type="entry name" value="BPD_transp_1"/>
    <property type="match status" value="1"/>
</dbReference>
<evidence type="ECO:0000313" key="12">
    <source>
        <dbReference type="Proteomes" id="UP000308230"/>
    </source>
</evidence>
<dbReference type="GO" id="GO:0006865">
    <property type="term" value="P:amino acid transport"/>
    <property type="evidence" value="ECO:0007669"/>
    <property type="project" value="UniProtKB-KW"/>
</dbReference>
<evidence type="ECO:0000256" key="5">
    <source>
        <dbReference type="ARBA" id="ARBA00022692"/>
    </source>
</evidence>
<keyword evidence="3 9" id="KW-0813">Transport</keyword>
<evidence type="ECO:0000256" key="8">
    <source>
        <dbReference type="ARBA" id="ARBA00023136"/>
    </source>
</evidence>
<dbReference type="InterPro" id="IPR035906">
    <property type="entry name" value="MetI-like_sf"/>
</dbReference>
<dbReference type="InterPro" id="IPR000515">
    <property type="entry name" value="MetI-like"/>
</dbReference>
<keyword evidence="5 9" id="KW-0812">Transmembrane</keyword>